<dbReference type="InterPro" id="IPR006530">
    <property type="entry name" value="YD"/>
</dbReference>
<name>A0ABQ3T302_9ACTN</name>
<feature type="domain" description="DUF6531" evidence="4">
    <location>
        <begin position="400"/>
        <end position="472"/>
    </location>
</feature>
<feature type="compositionally biased region" description="Basic and acidic residues" evidence="2">
    <location>
        <begin position="325"/>
        <end position="341"/>
    </location>
</feature>
<dbReference type="Pfam" id="PF03527">
    <property type="entry name" value="RHS"/>
    <property type="match status" value="1"/>
</dbReference>
<dbReference type="RefSeq" id="WP_202197333.1">
    <property type="nucleotide sequence ID" value="NZ_BAAATO010000071.1"/>
</dbReference>
<proteinExistence type="predicted"/>
<feature type="compositionally biased region" description="Polar residues" evidence="2">
    <location>
        <begin position="256"/>
        <end position="271"/>
    </location>
</feature>
<evidence type="ECO:0000313" key="8">
    <source>
        <dbReference type="Proteomes" id="UP000608522"/>
    </source>
</evidence>
<dbReference type="InterPro" id="IPR056823">
    <property type="entry name" value="TEN-like_YD-shell"/>
</dbReference>
<dbReference type="Pfam" id="PF20148">
    <property type="entry name" value="DUF6531"/>
    <property type="match status" value="1"/>
</dbReference>
<dbReference type="InterPro" id="IPR050708">
    <property type="entry name" value="T6SS_VgrG/RHS"/>
</dbReference>
<dbReference type="Pfam" id="PF25023">
    <property type="entry name" value="TEN_YD-shell"/>
    <property type="match status" value="1"/>
</dbReference>
<dbReference type="Pfam" id="PF05593">
    <property type="entry name" value="RHS_repeat"/>
    <property type="match status" value="5"/>
</dbReference>
<dbReference type="InterPro" id="IPR001826">
    <property type="entry name" value="RHS"/>
</dbReference>
<feature type="domain" description="RHS protein conserved region" evidence="3">
    <location>
        <begin position="1364"/>
        <end position="1393"/>
    </location>
</feature>
<feature type="compositionally biased region" description="Basic residues" evidence="2">
    <location>
        <begin position="272"/>
        <end position="281"/>
    </location>
</feature>
<feature type="domain" description="Outer membrane channel protein CpnT-like N-terminal" evidence="6">
    <location>
        <begin position="18"/>
        <end position="130"/>
    </location>
</feature>
<evidence type="ECO:0000259" key="3">
    <source>
        <dbReference type="Pfam" id="PF03527"/>
    </source>
</evidence>
<protein>
    <recommendedName>
        <fullName evidence="9">RHS repeat-associated protein</fullName>
    </recommendedName>
</protein>
<feature type="domain" description="Teneurin-like YD-shell" evidence="5">
    <location>
        <begin position="869"/>
        <end position="1013"/>
    </location>
</feature>
<dbReference type="PRINTS" id="PR00394">
    <property type="entry name" value="RHSPROTEIN"/>
</dbReference>
<feature type="region of interest" description="Disordered" evidence="2">
    <location>
        <begin position="323"/>
        <end position="399"/>
    </location>
</feature>
<dbReference type="Gene3D" id="2.180.10.10">
    <property type="entry name" value="RHS repeat-associated core"/>
    <property type="match status" value="3"/>
</dbReference>
<evidence type="ECO:0000259" key="5">
    <source>
        <dbReference type="Pfam" id="PF25023"/>
    </source>
</evidence>
<dbReference type="NCBIfam" id="TIGR01643">
    <property type="entry name" value="YD_repeat_2x"/>
    <property type="match status" value="13"/>
</dbReference>
<keyword evidence="8" id="KW-1185">Reference proteome</keyword>
<feature type="region of interest" description="Disordered" evidence="2">
    <location>
        <begin position="256"/>
        <end position="289"/>
    </location>
</feature>
<sequence>MSVTVPDWADTLLDLIGVAWPNVDEDAYRDMADSLREFAEDLLDDGQLANNHVERLLSASKGESIEALNKHWNTVKGKHFKDLASAARTIAGAMDLAADAVVAMKSAALVQLGYLATEAGIALSLIPVTGGLSMLIGAGAMRATQEVIKRLIKECMEEAVGYIVSAMTEPAVAALEGMAADLVVQLGSMALGFQDGVDLDQAKNAGKDGFKEGVQSGKESLHLASAGGGGGGGGGGTGLVDLHIEHSEHDRAGTHLNTVSTGIHGKTTSKLTKAKSHHGRTRGRDSIAQAIDPVADKALTALTKATKAMGDHVGTTLPKAVKQISTDHKKNDQALHDDFNRLKRNGSGSGDASAKGNGKGGSGGDSDSPPSARDPRSTRDVKDDPRGKGVPLNGRRCATDPVDVVSGQMVLAHTDLALPGVLPLILRRTHISGYDYGRSYGPGWASTLDERLDIDVDGTGGSVWAREDGSLVFYPRLPRDERDEVLPAARSRLALRLVERTEFGDVTYAISDGHSGLTRSFTGNPYHGSACHWLTSLTDRNGNAVHFRREADGRPLSATHDGGYQVEFTTDPAGRLTSHALRTPDGPRTLHVFGYDDTGNLRTVSHADSAPLVFAYDAAGRITSWTDRHGAAYSYAYDAAGRVIRTTGPDGMLSSRFSYTTDPRHPELRITRFADSTGAVTTHRINALGQVVAETDPLGNTVLREWDGYDNLLARTDPLGHTARFTYDDNDNLTILHFPDGTRSTARYDDLNLLVELTGPDGATWRQENDERGNRTAVVAPDGSVARFHHDENGALISRTDPSGAVERLTRDAAGLALSLTDALGNTFSVVRDPFGRPLEGTDPQGAVTRTQWSPEGWALRTTAPDGGAESWTWDAEGNCTSRTDAAGDTTRFEYGPFDLLTARTGADGARYEFRHDTELRLVQVRNPQGLTWDYTYDAAGNLTRESDFDGRGLDYAYDGAGRMVSVTTPTGDVLTSEYDACGRVTRKQVGDVSTRFGYDTSGQLVSALSTSASASSSASAAGAAVCSVTVERDQLGRILAETVNGRTMRYAYDATGRVVARTTPGGTVSRASYDTAGRREALLVGGHRIGFERDGRGRELTRSVGREDRPLVIGSTWDTAGRLATRKVTAGDRTLRSHSYGYRADGHLDRLTDELGGVTLNFEMDPVGRPLRVTAADWQESYAYDLAGNQTAADWPDRAHRAEGRGERTYRGTRLMGAGGIRCEYDAAGRTVARHRTTLSGRKEAWRYTWDAENRMTSCRTPDGVLWRYDYDPLGRRTAKHRMAQDDRTAVHSVHFVWDGTRLAEQVDTAHSTVTTWEYDGYRPLAQWERRLRAPQSAPAVEGAAVEGAADRDIDARFFAIITDLAGAPSELVDEDGRIAWHARSTVWGATTWNRNAAAYTPLRLPGQYDDAETGLYYNLHRHYDPQTARYASPDPLGLGAAANPVAFVVNPYRWSDPEGLIAKGCTEHGGWYSGLSPANLKNEDGTRRTETNMEVNHIPAKNAYAHLDEPGFKTNKDGGGAGMGPAIRMEYDDHRGVTSTGSSAESIKWRADQRALIDAGRWDLAMKMDIDEIRELYGDKYDTHIADMVESLKVNKKFQKMLEKREWTIDYEVLK</sequence>
<dbReference type="EMBL" id="BNED01000003">
    <property type="protein sequence ID" value="GHI74755.1"/>
    <property type="molecule type" value="Genomic_DNA"/>
</dbReference>
<reference evidence="8" key="1">
    <citation type="submission" date="2023-07" db="EMBL/GenBank/DDBJ databases">
        <title>Whole genome shotgun sequence of Streptomyces spororaveus NBRC 15456.</title>
        <authorList>
            <person name="Komaki H."/>
            <person name="Tamura T."/>
        </authorList>
    </citation>
    <scope>NUCLEOTIDE SEQUENCE [LARGE SCALE GENOMIC DNA]</scope>
    <source>
        <strain evidence="8">NBRC 15456</strain>
    </source>
</reference>
<dbReference type="PANTHER" id="PTHR32305">
    <property type="match status" value="1"/>
</dbReference>
<dbReference type="InterPro" id="IPR057746">
    <property type="entry name" value="CpnT-like_N"/>
</dbReference>
<evidence type="ECO:0000259" key="4">
    <source>
        <dbReference type="Pfam" id="PF20148"/>
    </source>
</evidence>
<evidence type="ECO:0000256" key="1">
    <source>
        <dbReference type="ARBA" id="ARBA00022737"/>
    </source>
</evidence>
<comment type="caution">
    <text evidence="7">The sequence shown here is derived from an EMBL/GenBank/DDBJ whole genome shotgun (WGS) entry which is preliminary data.</text>
</comment>
<dbReference type="NCBIfam" id="TIGR03696">
    <property type="entry name" value="Rhs_assc_core"/>
    <property type="match status" value="1"/>
</dbReference>
<feature type="compositionally biased region" description="Basic and acidic residues" evidence="2">
    <location>
        <begin position="373"/>
        <end position="387"/>
    </location>
</feature>
<dbReference type="Proteomes" id="UP000608522">
    <property type="component" value="Unassembled WGS sequence"/>
</dbReference>
<keyword evidence="1" id="KW-0677">Repeat</keyword>
<evidence type="ECO:0008006" key="9">
    <source>
        <dbReference type="Google" id="ProtNLM"/>
    </source>
</evidence>
<organism evidence="7 8">
    <name type="scientific">Streptomyces spororaveus</name>
    <dbReference type="NCBI Taxonomy" id="284039"/>
    <lineage>
        <taxon>Bacteria</taxon>
        <taxon>Bacillati</taxon>
        <taxon>Actinomycetota</taxon>
        <taxon>Actinomycetes</taxon>
        <taxon>Kitasatosporales</taxon>
        <taxon>Streptomycetaceae</taxon>
        <taxon>Streptomyces</taxon>
    </lineage>
</organism>
<evidence type="ECO:0000256" key="2">
    <source>
        <dbReference type="SAM" id="MobiDB-lite"/>
    </source>
</evidence>
<evidence type="ECO:0000313" key="7">
    <source>
        <dbReference type="EMBL" id="GHI74755.1"/>
    </source>
</evidence>
<dbReference type="Pfam" id="PF25547">
    <property type="entry name" value="WXG100_2"/>
    <property type="match status" value="1"/>
</dbReference>
<dbReference type="PANTHER" id="PTHR32305:SF15">
    <property type="entry name" value="PROTEIN RHSA-RELATED"/>
    <property type="match status" value="1"/>
</dbReference>
<gene>
    <name evidence="7" type="ORF">Sspor_03160</name>
</gene>
<evidence type="ECO:0000259" key="6">
    <source>
        <dbReference type="Pfam" id="PF25547"/>
    </source>
</evidence>
<dbReference type="InterPro" id="IPR031325">
    <property type="entry name" value="RHS_repeat"/>
</dbReference>
<accession>A0ABQ3T302</accession>
<dbReference type="InterPro" id="IPR022385">
    <property type="entry name" value="Rhs_assc_core"/>
</dbReference>
<dbReference type="InterPro" id="IPR045351">
    <property type="entry name" value="DUF6531"/>
</dbReference>